<gene>
    <name evidence="1" type="ORF">O0955_12255</name>
</gene>
<sequence length="54" mass="6159">MTKSIGLGTKFLSRNTLPEFNKPDRQRYTDFFYRDLAKGGDAVNDEKLTSVSKT</sequence>
<evidence type="ECO:0000313" key="1">
    <source>
        <dbReference type="EMBL" id="MCZ4244776.1"/>
    </source>
</evidence>
<dbReference type="RefSeq" id="WP_269427834.1">
    <property type="nucleotide sequence ID" value="NZ_JAPWGM010000004.1"/>
</dbReference>
<name>A0ABT4LA42_9SPHI</name>
<comment type="caution">
    <text evidence="1">The sequence shown here is derived from an EMBL/GenBank/DDBJ whole genome shotgun (WGS) entry which is preliminary data.</text>
</comment>
<reference evidence="1" key="1">
    <citation type="submission" date="2022-12" db="EMBL/GenBank/DDBJ databases">
        <title>Genome sequence of HCMS5-2.</title>
        <authorList>
            <person name="Woo H."/>
        </authorList>
    </citation>
    <scope>NUCLEOTIDE SEQUENCE</scope>
    <source>
        <strain evidence="1">HCMS5-2</strain>
    </source>
</reference>
<keyword evidence="2" id="KW-1185">Reference proteome</keyword>
<protein>
    <submittedName>
        <fullName evidence="1">Uncharacterized protein</fullName>
    </submittedName>
</protein>
<accession>A0ABT4LA42</accession>
<proteinExistence type="predicted"/>
<dbReference type="EMBL" id="JAPWGM010000004">
    <property type="protein sequence ID" value="MCZ4244776.1"/>
    <property type="molecule type" value="Genomic_DNA"/>
</dbReference>
<evidence type="ECO:0000313" key="2">
    <source>
        <dbReference type="Proteomes" id="UP001144347"/>
    </source>
</evidence>
<dbReference type="Proteomes" id="UP001144347">
    <property type="component" value="Unassembled WGS sequence"/>
</dbReference>
<organism evidence="1 2">
    <name type="scientific">Pedobacter punctiformis</name>
    <dbReference type="NCBI Taxonomy" id="3004097"/>
    <lineage>
        <taxon>Bacteria</taxon>
        <taxon>Pseudomonadati</taxon>
        <taxon>Bacteroidota</taxon>
        <taxon>Sphingobacteriia</taxon>
        <taxon>Sphingobacteriales</taxon>
        <taxon>Sphingobacteriaceae</taxon>
        <taxon>Pedobacter</taxon>
    </lineage>
</organism>